<evidence type="ECO:0000256" key="1">
    <source>
        <dbReference type="SAM" id="MobiDB-lite"/>
    </source>
</evidence>
<accession>A0ABM4UAX0</accession>
<sequence length="136" mass="15202">MTVHSPILIHPPLDTDADTEDGKILLGKPPINPKLPSNSRPAKWSGLKRRTEETGRGAREPNGKSKRGCCRRNPPPRLNRPPPAPPPSRFISTSEIEHCINSREGVPVIRGSRRAKTCEITLFDLGSIFWTFDFEE</sequence>
<feature type="region of interest" description="Disordered" evidence="1">
    <location>
        <begin position="1"/>
        <end position="91"/>
    </location>
</feature>
<proteinExistence type="predicted"/>
<protein>
    <submittedName>
        <fullName evidence="3">Uncharacterized protein</fullName>
    </submittedName>
</protein>
<name>A0ABM4UAX0_COFAR</name>
<feature type="compositionally biased region" description="Basic and acidic residues" evidence="1">
    <location>
        <begin position="49"/>
        <end position="63"/>
    </location>
</feature>
<organism evidence="2 3">
    <name type="scientific">Coffea arabica</name>
    <name type="common">Arabian coffee</name>
    <dbReference type="NCBI Taxonomy" id="13443"/>
    <lineage>
        <taxon>Eukaryota</taxon>
        <taxon>Viridiplantae</taxon>
        <taxon>Streptophyta</taxon>
        <taxon>Embryophyta</taxon>
        <taxon>Tracheophyta</taxon>
        <taxon>Spermatophyta</taxon>
        <taxon>Magnoliopsida</taxon>
        <taxon>eudicotyledons</taxon>
        <taxon>Gunneridae</taxon>
        <taxon>Pentapetalae</taxon>
        <taxon>asterids</taxon>
        <taxon>lamiids</taxon>
        <taxon>Gentianales</taxon>
        <taxon>Rubiaceae</taxon>
        <taxon>Ixoroideae</taxon>
        <taxon>Gardenieae complex</taxon>
        <taxon>Bertiereae - Coffeeae clade</taxon>
        <taxon>Coffeeae</taxon>
        <taxon>Coffea</taxon>
    </lineage>
</organism>
<dbReference type="GeneID" id="140006439"/>
<evidence type="ECO:0000313" key="2">
    <source>
        <dbReference type="Proteomes" id="UP001652660"/>
    </source>
</evidence>
<dbReference type="RefSeq" id="XP_071904416.1">
    <property type="nucleotide sequence ID" value="XM_072048315.1"/>
</dbReference>
<feature type="compositionally biased region" description="Pro residues" evidence="1">
    <location>
        <begin position="73"/>
        <end position="88"/>
    </location>
</feature>
<keyword evidence="2" id="KW-1185">Reference proteome</keyword>
<reference evidence="2" key="1">
    <citation type="journal article" date="2025" name="Foods">
        <title>Unveiling the Microbial Signatures of Arabica Coffee Cherries: Insights into Ripeness Specific Diversity, Functional Traits, and Implications for Quality and Safety.</title>
        <authorList>
            <consortium name="RefSeq"/>
            <person name="Tenea G.N."/>
            <person name="Cifuentes V."/>
            <person name="Reyes P."/>
            <person name="Cevallos-Vallejos M."/>
        </authorList>
    </citation>
    <scope>NUCLEOTIDE SEQUENCE [LARGE SCALE GENOMIC DNA]</scope>
</reference>
<dbReference type="Proteomes" id="UP001652660">
    <property type="component" value="Chromosome 1c"/>
</dbReference>
<reference evidence="3" key="2">
    <citation type="submission" date="2025-08" db="UniProtKB">
        <authorList>
            <consortium name="RefSeq"/>
        </authorList>
    </citation>
    <scope>IDENTIFICATION</scope>
    <source>
        <tissue evidence="3">Leaves</tissue>
    </source>
</reference>
<gene>
    <name evidence="3" type="primary">LOC140006439</name>
</gene>
<evidence type="ECO:0000313" key="3">
    <source>
        <dbReference type="RefSeq" id="XP_071904416.1"/>
    </source>
</evidence>